<evidence type="ECO:0000256" key="3">
    <source>
        <dbReference type="ARBA" id="ARBA00023163"/>
    </source>
</evidence>
<dbReference type="PANTHER" id="PTHR33164">
    <property type="entry name" value="TRANSCRIPTIONAL REGULATOR, MARR FAMILY"/>
    <property type="match status" value="1"/>
</dbReference>
<dbReference type="PROSITE" id="PS50995">
    <property type="entry name" value="HTH_MARR_2"/>
    <property type="match status" value="1"/>
</dbReference>
<evidence type="ECO:0000256" key="1">
    <source>
        <dbReference type="ARBA" id="ARBA00023015"/>
    </source>
</evidence>
<accession>A0A3S7UVR9</accession>
<dbReference type="InterPro" id="IPR036388">
    <property type="entry name" value="WH-like_DNA-bd_sf"/>
</dbReference>
<dbReference type="PANTHER" id="PTHR33164:SF89">
    <property type="entry name" value="MARR FAMILY REGULATORY PROTEIN"/>
    <property type="match status" value="1"/>
</dbReference>
<protein>
    <submittedName>
        <fullName evidence="5">MarR family transcriptional regulator</fullName>
    </submittedName>
</protein>
<dbReference type="GO" id="GO:0006950">
    <property type="term" value="P:response to stress"/>
    <property type="evidence" value="ECO:0007669"/>
    <property type="project" value="TreeGrafter"/>
</dbReference>
<dbReference type="GO" id="GO:0003677">
    <property type="term" value="F:DNA binding"/>
    <property type="evidence" value="ECO:0007669"/>
    <property type="project" value="UniProtKB-KW"/>
</dbReference>
<dbReference type="InterPro" id="IPR023187">
    <property type="entry name" value="Tscrpt_reg_MarR-type_CS"/>
</dbReference>
<dbReference type="InterPro" id="IPR039422">
    <property type="entry name" value="MarR/SlyA-like"/>
</dbReference>
<evidence type="ECO:0000313" key="5">
    <source>
        <dbReference type="EMBL" id="AYM52850.1"/>
    </source>
</evidence>
<dbReference type="AlphaFoldDB" id="A0A3S7UVR9"/>
<keyword evidence="3" id="KW-0804">Transcription</keyword>
<sequence>MHLRGLFQDNTWTAPNARARDYKLTRPPPPANEYSVSRNIHKEDEALASDVDRMQELMFSLGRRRSLRDPIASTCEQLQFTPPQVHALLWLGVDGTLTMGELAKRLGVTEKTVTGVVDRLEREGHLQRERGEADRRVVRCRLTEKGQQTFSKLDRSMNRAMGVVMGMLDAEDRKALFRVMEKVLLKMDMPTPDSSDT</sequence>
<keyword evidence="2" id="KW-0238">DNA-binding</keyword>
<reference evidence="5" key="1">
    <citation type="journal article" date="2018" name="J. Ind. Microbiol. Biotechnol.">
        <title>Genome mining reveals uncommon alkylpyrones as type III PKS products from myxobacteria.</title>
        <authorList>
            <person name="Hug J.J."/>
            <person name="Panter F."/>
            <person name="Krug D."/>
            <person name="Muller R."/>
        </authorList>
    </citation>
    <scope>NUCLEOTIDE SEQUENCE</scope>
    <source>
        <strain evidence="5">MCy9487</strain>
    </source>
</reference>
<evidence type="ECO:0000259" key="4">
    <source>
        <dbReference type="PROSITE" id="PS50995"/>
    </source>
</evidence>
<dbReference type="SMART" id="SM00347">
    <property type="entry name" value="HTH_MARR"/>
    <property type="match status" value="1"/>
</dbReference>
<proteinExistence type="predicted"/>
<dbReference type="PROSITE" id="PS01117">
    <property type="entry name" value="HTH_MARR_1"/>
    <property type="match status" value="1"/>
</dbReference>
<dbReference type="Gene3D" id="1.10.10.10">
    <property type="entry name" value="Winged helix-like DNA-binding domain superfamily/Winged helix DNA-binding domain"/>
    <property type="match status" value="1"/>
</dbReference>
<dbReference type="SUPFAM" id="SSF46785">
    <property type="entry name" value="Winged helix' DNA-binding domain"/>
    <property type="match status" value="1"/>
</dbReference>
<dbReference type="EMBL" id="MH908886">
    <property type="protein sequence ID" value="AYM52850.1"/>
    <property type="molecule type" value="Genomic_DNA"/>
</dbReference>
<keyword evidence="1" id="KW-0805">Transcription regulation</keyword>
<evidence type="ECO:0000256" key="2">
    <source>
        <dbReference type="ARBA" id="ARBA00023125"/>
    </source>
</evidence>
<dbReference type="Pfam" id="PF01047">
    <property type="entry name" value="MarR"/>
    <property type="match status" value="1"/>
</dbReference>
<organism evidence="5">
    <name type="scientific">Cystobacterineae bacterium</name>
    <dbReference type="NCBI Taxonomy" id="1934914"/>
    <lineage>
        <taxon>Bacteria</taxon>
        <taxon>Pseudomonadati</taxon>
        <taxon>Myxococcota</taxon>
        <taxon>Myxococcia</taxon>
        <taxon>Myxococcales</taxon>
        <taxon>Cystobacterineae</taxon>
    </lineage>
</organism>
<dbReference type="InterPro" id="IPR000835">
    <property type="entry name" value="HTH_MarR-typ"/>
</dbReference>
<dbReference type="PRINTS" id="PR00598">
    <property type="entry name" value="HTHMARR"/>
</dbReference>
<dbReference type="GO" id="GO:0003700">
    <property type="term" value="F:DNA-binding transcription factor activity"/>
    <property type="evidence" value="ECO:0007669"/>
    <property type="project" value="InterPro"/>
</dbReference>
<feature type="domain" description="HTH marR-type" evidence="4">
    <location>
        <begin position="44"/>
        <end position="185"/>
    </location>
</feature>
<name>A0A3S7UVR9_9BACT</name>
<dbReference type="InterPro" id="IPR036390">
    <property type="entry name" value="WH_DNA-bd_sf"/>
</dbReference>